<comment type="caution">
    <text evidence="2">The sequence shown here is derived from an EMBL/GenBank/DDBJ whole genome shotgun (WGS) entry which is preliminary data.</text>
</comment>
<dbReference type="InterPro" id="IPR041657">
    <property type="entry name" value="HTH_17"/>
</dbReference>
<proteinExistence type="predicted"/>
<evidence type="ECO:0000313" key="3">
    <source>
        <dbReference type="Proteomes" id="UP000434604"/>
    </source>
</evidence>
<dbReference type="EMBL" id="WDED01000009">
    <property type="protein sequence ID" value="KAB6148364.1"/>
    <property type="molecule type" value="Genomic_DNA"/>
</dbReference>
<dbReference type="PANTHER" id="PTHR34585">
    <property type="match status" value="1"/>
</dbReference>
<evidence type="ECO:0000313" key="2">
    <source>
        <dbReference type="EMBL" id="KAB6148364.1"/>
    </source>
</evidence>
<gene>
    <name evidence="2" type="ORF">GA398_07365</name>
</gene>
<dbReference type="RefSeq" id="WP_151934443.1">
    <property type="nucleotide sequence ID" value="NZ_WDED01000009.1"/>
</dbReference>
<name>A0A7J5PYL8_9BACE</name>
<accession>A0A7J5PYL8</accession>
<organism evidence="2 3">
    <name type="scientific">Bacteroides xylanisolvens</name>
    <dbReference type="NCBI Taxonomy" id="371601"/>
    <lineage>
        <taxon>Bacteria</taxon>
        <taxon>Pseudomonadati</taxon>
        <taxon>Bacteroidota</taxon>
        <taxon>Bacteroidia</taxon>
        <taxon>Bacteroidales</taxon>
        <taxon>Bacteroidaceae</taxon>
        <taxon>Bacteroides</taxon>
    </lineage>
</organism>
<feature type="domain" description="Helix-turn-helix" evidence="1">
    <location>
        <begin position="40"/>
        <end position="85"/>
    </location>
</feature>
<evidence type="ECO:0000259" key="1">
    <source>
        <dbReference type="Pfam" id="PF12728"/>
    </source>
</evidence>
<sequence length="94" mass="11039">MEIVIIEKRAFEDFMAEVSLLTEKVNRLCSRKNERRLKKWMDGEEVCRLLRLSPRTLQGMRDKGIIACSQVGKKFYYRKEDVEGLVSEKQEAAL</sequence>
<dbReference type="Pfam" id="PF12728">
    <property type="entry name" value="HTH_17"/>
    <property type="match status" value="1"/>
</dbReference>
<dbReference type="SUPFAM" id="SSF46955">
    <property type="entry name" value="Putative DNA-binding domain"/>
    <property type="match status" value="1"/>
</dbReference>
<protein>
    <submittedName>
        <fullName evidence="2">Helix-turn-helix domain-containing protein</fullName>
    </submittedName>
</protein>
<reference evidence="2 3" key="1">
    <citation type="journal article" date="2019" name="Nat. Med.">
        <title>A library of human gut bacterial isolates paired with longitudinal multiomics data enables mechanistic microbiome research.</title>
        <authorList>
            <person name="Poyet M."/>
            <person name="Groussin M."/>
            <person name="Gibbons S.M."/>
            <person name="Avila-Pacheco J."/>
            <person name="Jiang X."/>
            <person name="Kearney S.M."/>
            <person name="Perrotta A.R."/>
            <person name="Berdy B."/>
            <person name="Zhao S."/>
            <person name="Lieberman T.D."/>
            <person name="Swanson P.K."/>
            <person name="Smith M."/>
            <person name="Roesemann S."/>
            <person name="Alexander J.E."/>
            <person name="Rich S.A."/>
            <person name="Livny J."/>
            <person name="Vlamakis H."/>
            <person name="Clish C."/>
            <person name="Bullock K."/>
            <person name="Deik A."/>
            <person name="Scott J."/>
            <person name="Pierce K.A."/>
            <person name="Xavier R.J."/>
            <person name="Alm E.J."/>
        </authorList>
    </citation>
    <scope>NUCLEOTIDE SEQUENCE [LARGE SCALE GENOMIC DNA]</scope>
    <source>
        <strain evidence="2 3">BIOML-A58</strain>
    </source>
</reference>
<dbReference type="PANTHER" id="PTHR34585:SF22">
    <property type="entry name" value="HELIX-TURN-HELIX DOMAIN-CONTAINING PROTEIN"/>
    <property type="match status" value="1"/>
</dbReference>
<dbReference type="AlphaFoldDB" id="A0A7J5PYL8"/>
<dbReference type="Proteomes" id="UP000434604">
    <property type="component" value="Unassembled WGS sequence"/>
</dbReference>
<dbReference type="InterPro" id="IPR009061">
    <property type="entry name" value="DNA-bd_dom_put_sf"/>
</dbReference>